<evidence type="ECO:0000259" key="3">
    <source>
        <dbReference type="Pfam" id="PF16344"/>
    </source>
</evidence>
<protein>
    <submittedName>
        <fullName evidence="4">Anti-FecI sigma factor, FecR</fullName>
    </submittedName>
</protein>
<reference evidence="4 5" key="1">
    <citation type="journal article" date="2012" name="J. Bacteriol.">
        <title>Genome Sequence of the Filamentous Bacterium Fibrisoma limi BUZ 3T.</title>
        <authorList>
            <person name="Filippini M."/>
            <person name="Qi W."/>
            <person name="Jaenicke S."/>
            <person name="Goesmann A."/>
            <person name="Smits T.H."/>
            <person name="Bagheri H.C."/>
        </authorList>
    </citation>
    <scope>NUCLEOTIDE SEQUENCE [LARGE SCALE GENOMIC DNA]</scope>
    <source>
        <strain evidence="5">BUZ 3T</strain>
    </source>
</reference>
<proteinExistence type="predicted"/>
<dbReference type="Pfam" id="PF04773">
    <property type="entry name" value="FecR"/>
    <property type="match status" value="1"/>
</dbReference>
<dbReference type="AlphaFoldDB" id="I2GE84"/>
<dbReference type="PANTHER" id="PTHR30273">
    <property type="entry name" value="PERIPLASMIC SIGNAL SENSOR AND SIGMA FACTOR ACTIVATOR FECR-RELATED"/>
    <property type="match status" value="1"/>
</dbReference>
<dbReference type="EMBL" id="CAIT01000005">
    <property type="protein sequence ID" value="CCH52209.1"/>
    <property type="molecule type" value="Genomic_DNA"/>
</dbReference>
<dbReference type="STRING" id="1185876.BN8_01191"/>
<evidence type="ECO:0000313" key="4">
    <source>
        <dbReference type="EMBL" id="CCH52209.1"/>
    </source>
</evidence>
<dbReference type="RefSeq" id="WP_009280793.1">
    <property type="nucleotide sequence ID" value="NZ_CAIT01000005.1"/>
</dbReference>
<dbReference type="eggNOG" id="COG3712">
    <property type="taxonomic scope" value="Bacteria"/>
</dbReference>
<dbReference type="InterPro" id="IPR006860">
    <property type="entry name" value="FecR"/>
</dbReference>
<feature type="transmembrane region" description="Helical" evidence="1">
    <location>
        <begin position="88"/>
        <end position="109"/>
    </location>
</feature>
<keyword evidence="1" id="KW-0472">Membrane</keyword>
<dbReference type="PANTHER" id="PTHR30273:SF2">
    <property type="entry name" value="PROTEIN FECR"/>
    <property type="match status" value="1"/>
</dbReference>
<sequence>MNESIDWELLGRIFANEATEDERRAFNEWLKANPESQPLVDALRQHWQASPPTESSLATSVAFNQVWGRIEAEEETGTAVRRIGQRSWLGWVAAASVVLVGLVIGWNVYQSRSVEPTLVQQANPKGTRSKIHLADGSTVWLNADSRLNYPKTFTGALREVSLEGEAFFQVAHNPKQPFVVRLKTGSVRVLGTSFNIRAYPGDSIVETSVVTGKVAFIPKQPARKRADLRAEQTIQPVSDTLFLTPNLKAVQSLTSRQVMTQSTVAANQIAWTESKLVFRNTPLGEVAKTLERWYGTPVSLEHESLRQCPLTGTFQNQSLKEVMNLIAMTKRFDYELTESRLTIKGPGCE</sequence>
<gene>
    <name evidence="4" type="ORF">BN8_01191</name>
</gene>
<keyword evidence="5" id="KW-1185">Reference proteome</keyword>
<name>I2GE84_9BACT</name>
<comment type="caution">
    <text evidence="4">The sequence shown here is derived from an EMBL/GenBank/DDBJ whole genome shotgun (WGS) entry which is preliminary data.</text>
</comment>
<dbReference type="OrthoDB" id="1452822at2"/>
<feature type="domain" description="Protein FecR C-terminal" evidence="3">
    <location>
        <begin position="275"/>
        <end position="343"/>
    </location>
</feature>
<dbReference type="Pfam" id="PF16344">
    <property type="entry name" value="FecR_C"/>
    <property type="match status" value="1"/>
</dbReference>
<evidence type="ECO:0000256" key="1">
    <source>
        <dbReference type="SAM" id="Phobius"/>
    </source>
</evidence>
<dbReference type="Gene3D" id="3.55.50.30">
    <property type="match status" value="1"/>
</dbReference>
<accession>I2GE84</accession>
<dbReference type="PIRSF" id="PIRSF018266">
    <property type="entry name" value="FecR"/>
    <property type="match status" value="1"/>
</dbReference>
<keyword evidence="1" id="KW-1133">Transmembrane helix</keyword>
<feature type="domain" description="FecR protein" evidence="2">
    <location>
        <begin position="125"/>
        <end position="214"/>
    </location>
</feature>
<dbReference type="InterPro" id="IPR032508">
    <property type="entry name" value="FecR_C"/>
</dbReference>
<keyword evidence="1" id="KW-0812">Transmembrane</keyword>
<dbReference type="GO" id="GO:0016989">
    <property type="term" value="F:sigma factor antagonist activity"/>
    <property type="evidence" value="ECO:0007669"/>
    <property type="project" value="TreeGrafter"/>
</dbReference>
<dbReference type="Gene3D" id="2.60.120.1440">
    <property type="match status" value="1"/>
</dbReference>
<dbReference type="InterPro" id="IPR012373">
    <property type="entry name" value="Ferrdict_sens_TM"/>
</dbReference>
<organism evidence="4 5">
    <name type="scientific">Fibrisoma limi BUZ 3</name>
    <dbReference type="NCBI Taxonomy" id="1185876"/>
    <lineage>
        <taxon>Bacteria</taxon>
        <taxon>Pseudomonadati</taxon>
        <taxon>Bacteroidota</taxon>
        <taxon>Cytophagia</taxon>
        <taxon>Cytophagales</taxon>
        <taxon>Spirosomataceae</taxon>
        <taxon>Fibrisoma</taxon>
    </lineage>
</organism>
<evidence type="ECO:0000313" key="5">
    <source>
        <dbReference type="Proteomes" id="UP000009309"/>
    </source>
</evidence>
<dbReference type="Proteomes" id="UP000009309">
    <property type="component" value="Unassembled WGS sequence"/>
</dbReference>
<evidence type="ECO:0000259" key="2">
    <source>
        <dbReference type="Pfam" id="PF04773"/>
    </source>
</evidence>